<dbReference type="InterPro" id="IPR036986">
    <property type="entry name" value="S4_RNA-bd_sf"/>
</dbReference>
<accession>A0A653A341</accession>
<dbReference type="SUPFAM" id="SSF53335">
    <property type="entry name" value="S-adenosyl-L-methionine-dependent methyltransferases"/>
    <property type="match status" value="1"/>
</dbReference>
<gene>
    <name evidence="5" type="primary">yqxC</name>
    <name evidence="5" type="ORF">TRIP_B200212</name>
</gene>
<reference evidence="5" key="1">
    <citation type="submission" date="2018-07" db="EMBL/GenBank/DDBJ databases">
        <authorList>
            <consortium name="Genoscope - CEA"/>
            <person name="William W."/>
        </authorList>
    </citation>
    <scope>NUCLEOTIDE SEQUENCE</scope>
    <source>
        <strain evidence="5">IK1</strain>
    </source>
</reference>
<dbReference type="InterPro" id="IPR002942">
    <property type="entry name" value="S4_RNA-bd"/>
</dbReference>
<dbReference type="PIRSF" id="PIRSF005578">
    <property type="entry name" value="TlyA"/>
    <property type="match status" value="1"/>
</dbReference>
<dbReference type="PANTHER" id="PTHR32319">
    <property type="entry name" value="BACTERIAL HEMOLYSIN-LIKE PROTEIN"/>
    <property type="match status" value="1"/>
</dbReference>
<keyword evidence="1 3" id="KW-0694">RNA-binding</keyword>
<comment type="similarity">
    <text evidence="2">Belongs to the TlyA family.</text>
</comment>
<keyword evidence="5" id="KW-0808">Transferase</keyword>
<dbReference type="GO" id="GO:0032259">
    <property type="term" value="P:methylation"/>
    <property type="evidence" value="ECO:0007669"/>
    <property type="project" value="UniProtKB-KW"/>
</dbReference>
<name>A0A653A341_UNCDX</name>
<dbReference type="Gene3D" id="3.40.50.150">
    <property type="entry name" value="Vaccinia Virus protein VP39"/>
    <property type="match status" value="1"/>
</dbReference>
<evidence type="ECO:0000256" key="3">
    <source>
        <dbReference type="PROSITE-ProRule" id="PRU00182"/>
    </source>
</evidence>
<sequence length="268" mass="29007">MKRVQSGMTERPDRVRLDRLLLERGLAESREKARAMIMAGAVRVDGRTADKAGTLVAPSAVIEVIGRPHPYVSRGGLKLEAALDHFSIQVDGLTLLDVGASTGGFTDCLLQRGAARVLAVDVGYGQLDWRLRQDPRVLVFERTNARYLLPGDLPGPIHGAVVDASFISLKIIVPPVSRLLTPSSFIIALIKPQFEAGKNEVGKGGVVRDPACHRRVVEDLTGFFQTTGWTPLEAIPSPILGPKGNREFLICLKRTEASGPAKKFDTAV</sequence>
<keyword evidence="5" id="KW-0489">Methyltransferase</keyword>
<proteinExistence type="inferred from homology"/>
<feature type="domain" description="RNA-binding S4" evidence="4">
    <location>
        <begin position="15"/>
        <end position="80"/>
    </location>
</feature>
<evidence type="ECO:0000256" key="2">
    <source>
        <dbReference type="ARBA" id="ARBA00029460"/>
    </source>
</evidence>
<dbReference type="Gene3D" id="3.10.290.10">
    <property type="entry name" value="RNA-binding S4 domain"/>
    <property type="match status" value="1"/>
</dbReference>
<dbReference type="Pfam" id="PF01479">
    <property type="entry name" value="S4"/>
    <property type="match status" value="1"/>
</dbReference>
<dbReference type="GO" id="GO:0008168">
    <property type="term" value="F:methyltransferase activity"/>
    <property type="evidence" value="ECO:0007669"/>
    <property type="project" value="UniProtKB-KW"/>
</dbReference>
<dbReference type="SUPFAM" id="SSF55174">
    <property type="entry name" value="Alpha-L RNA-binding motif"/>
    <property type="match status" value="1"/>
</dbReference>
<dbReference type="EMBL" id="UPXX01000013">
    <property type="protein sequence ID" value="VBB42072.1"/>
    <property type="molecule type" value="Genomic_DNA"/>
</dbReference>
<evidence type="ECO:0000313" key="5">
    <source>
        <dbReference type="EMBL" id="VBB42072.1"/>
    </source>
</evidence>
<dbReference type="SMART" id="SM00363">
    <property type="entry name" value="S4"/>
    <property type="match status" value="1"/>
</dbReference>
<organism evidence="5">
    <name type="scientific">Uncultured Desulfatiglans sp</name>
    <dbReference type="NCBI Taxonomy" id="1748965"/>
    <lineage>
        <taxon>Bacteria</taxon>
        <taxon>Pseudomonadati</taxon>
        <taxon>Thermodesulfobacteriota</taxon>
        <taxon>Desulfobacteria</taxon>
        <taxon>Desulfatiglandales</taxon>
        <taxon>Desulfatiglandaceae</taxon>
        <taxon>Desulfatiglans</taxon>
        <taxon>environmental samples</taxon>
    </lineage>
</organism>
<dbReference type="CDD" id="cd00165">
    <property type="entry name" value="S4"/>
    <property type="match status" value="1"/>
</dbReference>
<dbReference type="EC" id="2.1.1.-" evidence="5"/>
<dbReference type="GO" id="GO:0003723">
    <property type="term" value="F:RNA binding"/>
    <property type="evidence" value="ECO:0007669"/>
    <property type="project" value="UniProtKB-KW"/>
</dbReference>
<dbReference type="PANTHER" id="PTHR32319:SF0">
    <property type="entry name" value="BACTERIAL HEMOLYSIN-LIKE PROTEIN"/>
    <property type="match status" value="1"/>
</dbReference>
<dbReference type="InterPro" id="IPR004538">
    <property type="entry name" value="Hemolysin_A/TlyA"/>
</dbReference>
<dbReference type="AlphaFoldDB" id="A0A653A341"/>
<dbReference type="PROSITE" id="PS50889">
    <property type="entry name" value="S4"/>
    <property type="match status" value="1"/>
</dbReference>
<evidence type="ECO:0000259" key="4">
    <source>
        <dbReference type="SMART" id="SM00363"/>
    </source>
</evidence>
<dbReference type="InterPro" id="IPR002877">
    <property type="entry name" value="RNA_MeTrfase_FtsJ_dom"/>
</dbReference>
<protein>
    <submittedName>
        <fullName evidence="5">Putative rRNA methyltransferase YqxC</fullName>
        <ecNumber evidence="5">2.1.1.-</ecNumber>
    </submittedName>
</protein>
<dbReference type="NCBIfam" id="TIGR00478">
    <property type="entry name" value="tly"/>
    <property type="match status" value="1"/>
</dbReference>
<dbReference type="InterPro" id="IPR047048">
    <property type="entry name" value="TlyA"/>
</dbReference>
<dbReference type="InterPro" id="IPR029063">
    <property type="entry name" value="SAM-dependent_MTases_sf"/>
</dbReference>
<evidence type="ECO:0000256" key="1">
    <source>
        <dbReference type="ARBA" id="ARBA00022884"/>
    </source>
</evidence>
<dbReference type="Pfam" id="PF01728">
    <property type="entry name" value="FtsJ"/>
    <property type="match status" value="1"/>
</dbReference>